<name>A0A6I4IMN2_9SPHI</name>
<reference evidence="1 2" key="1">
    <citation type="submission" date="2020-12" db="EMBL/GenBank/DDBJ databases">
        <title>HMF7856_wgs.fasta genome submission.</title>
        <authorList>
            <person name="Kang H."/>
            <person name="Kim H."/>
            <person name="Joh K."/>
        </authorList>
    </citation>
    <scope>NUCLEOTIDE SEQUENCE [LARGE SCALE GENOMIC DNA]</scope>
    <source>
        <strain evidence="1 2">HMF7856</strain>
    </source>
</reference>
<dbReference type="KEGG" id="mgik:GO620_000735"/>
<protein>
    <submittedName>
        <fullName evidence="1">Uncharacterized protein</fullName>
    </submittedName>
</protein>
<dbReference type="RefSeq" id="WP_157523286.1">
    <property type="nucleotide sequence ID" value="NZ_CP066775.1"/>
</dbReference>
<accession>A0A6I4IMN2</accession>
<gene>
    <name evidence="1" type="ORF">GO620_000735</name>
</gene>
<dbReference type="Proteomes" id="UP000429232">
    <property type="component" value="Chromosome"/>
</dbReference>
<dbReference type="AlphaFoldDB" id="A0A6I4IMN2"/>
<organism evidence="1 2">
    <name type="scientific">Mucilaginibacter ginkgonis</name>
    <dbReference type="NCBI Taxonomy" id="2682091"/>
    <lineage>
        <taxon>Bacteria</taxon>
        <taxon>Pseudomonadati</taxon>
        <taxon>Bacteroidota</taxon>
        <taxon>Sphingobacteriia</taxon>
        <taxon>Sphingobacteriales</taxon>
        <taxon>Sphingobacteriaceae</taxon>
        <taxon>Mucilaginibacter</taxon>
    </lineage>
</organism>
<evidence type="ECO:0000313" key="2">
    <source>
        <dbReference type="Proteomes" id="UP000429232"/>
    </source>
</evidence>
<dbReference type="EMBL" id="CP066775">
    <property type="protein sequence ID" value="QQL50009.1"/>
    <property type="molecule type" value="Genomic_DNA"/>
</dbReference>
<sequence>MKKQALSSFDRAVFNISSEFSKIPNYEKVLEDEDLKKLHTFVAVGIMSIHDAITIVYGSFIPAANKLVVNTRDNIQKSLFKNVFTSVNYDPVIIQHDTIRLGYVFVFHKFEVFVNQLIDMLDDLSGKKAVTVREYAISKFRFNVKHWYKNKAIHLVNFISNCTKHQDGFCRSDNASHTIPEELNQVPENHKIIRTAQQFKSDTNALTDQITSLIRIISLIMTYQTAENSLKNLSESPIFEPSDDLIKSSLLILENSIRNLIRYYEQ</sequence>
<evidence type="ECO:0000313" key="1">
    <source>
        <dbReference type="EMBL" id="QQL50009.1"/>
    </source>
</evidence>
<proteinExistence type="predicted"/>
<keyword evidence="2" id="KW-1185">Reference proteome</keyword>